<accession>A0AAN2BJU2</accession>
<proteinExistence type="predicted"/>
<evidence type="ECO:0000256" key="1">
    <source>
        <dbReference type="SAM" id="MobiDB-lite"/>
    </source>
</evidence>
<feature type="transmembrane region" description="Helical" evidence="2">
    <location>
        <begin position="180"/>
        <end position="199"/>
    </location>
</feature>
<keyword evidence="2" id="KW-0812">Transmembrane</keyword>
<feature type="chain" id="PRO_5042897010" evidence="3">
    <location>
        <begin position="28"/>
        <end position="227"/>
    </location>
</feature>
<feature type="signal peptide" evidence="3">
    <location>
        <begin position="1"/>
        <end position="27"/>
    </location>
</feature>
<sequence length="227" mass="23818">MYHFLRRTRIAASLLSGLIASSLFAQAAYAIDFIAPQIEHKLTTEGVAQGDDHLVTAKVTDDTGVDTVILHYREKGTRNFEPVIMQNLDGSAHYEALIVGQSIHTAGIEYFFEATDSSGNTLEMYGSDGEPFSVAVVQQEVNVVNKINITVPNGTRGASAQSNASNQSVLPIKKSSSKKTWLWVGLGVLAAAVIAGAAGGGSDSGPATSTPADNTGDLDIATPVPVN</sequence>
<dbReference type="RefSeq" id="WP_236986778.1">
    <property type="nucleotide sequence ID" value="NZ_AP023086.1"/>
</dbReference>
<evidence type="ECO:0000256" key="2">
    <source>
        <dbReference type="SAM" id="Phobius"/>
    </source>
</evidence>
<dbReference type="AlphaFoldDB" id="A0AAN2BJU2"/>
<protein>
    <submittedName>
        <fullName evidence="4">Uncharacterized protein</fullName>
    </submittedName>
</protein>
<gene>
    <name evidence="4" type="ORF">MARGE09_P1507</name>
</gene>
<keyword evidence="5" id="KW-1185">Reference proteome</keyword>
<dbReference type="KEGG" id="marq:MARGE09_P1507"/>
<dbReference type="EMBL" id="AP023086">
    <property type="protein sequence ID" value="BCD97306.1"/>
    <property type="molecule type" value="Genomic_DNA"/>
</dbReference>
<evidence type="ECO:0000313" key="5">
    <source>
        <dbReference type="Proteomes" id="UP001320119"/>
    </source>
</evidence>
<keyword evidence="2" id="KW-0472">Membrane</keyword>
<organism evidence="4 5">
    <name type="scientific">Marinagarivorans cellulosilyticus</name>
    <dbReference type="NCBI Taxonomy" id="2721545"/>
    <lineage>
        <taxon>Bacteria</taxon>
        <taxon>Pseudomonadati</taxon>
        <taxon>Pseudomonadota</taxon>
        <taxon>Gammaproteobacteria</taxon>
        <taxon>Cellvibrionales</taxon>
        <taxon>Cellvibrionaceae</taxon>
        <taxon>Marinagarivorans</taxon>
    </lineage>
</organism>
<name>A0AAN2BJU2_9GAMM</name>
<keyword evidence="2" id="KW-1133">Transmembrane helix</keyword>
<feature type="region of interest" description="Disordered" evidence="1">
    <location>
        <begin position="200"/>
        <end position="227"/>
    </location>
</feature>
<keyword evidence="3" id="KW-0732">Signal</keyword>
<reference evidence="4 5" key="1">
    <citation type="journal article" date="2022" name="IScience">
        <title>An ultrasensitive nanofiber-based assay for enzymatic hydrolysis and deep-sea microbial degradation of cellulose.</title>
        <authorList>
            <person name="Tsudome M."/>
            <person name="Tachioka M."/>
            <person name="Miyazaki M."/>
            <person name="Uchimura K."/>
            <person name="Tsuda M."/>
            <person name="Takaki Y."/>
            <person name="Deguchi S."/>
        </authorList>
    </citation>
    <scope>NUCLEOTIDE SEQUENCE [LARGE SCALE GENOMIC DNA]</scope>
    <source>
        <strain evidence="4 5">GE09</strain>
    </source>
</reference>
<dbReference type="Proteomes" id="UP001320119">
    <property type="component" value="Chromosome"/>
</dbReference>
<evidence type="ECO:0000256" key="3">
    <source>
        <dbReference type="SAM" id="SignalP"/>
    </source>
</evidence>
<evidence type="ECO:0000313" key="4">
    <source>
        <dbReference type="EMBL" id="BCD97306.1"/>
    </source>
</evidence>